<dbReference type="InterPro" id="IPR009389">
    <property type="entry name" value="DUF1045"/>
</dbReference>
<evidence type="ECO:0000313" key="2">
    <source>
        <dbReference type="Proteomes" id="UP000244446"/>
    </source>
</evidence>
<dbReference type="Gene3D" id="3.90.1140.10">
    <property type="entry name" value="Cyclic phosphodiesterase"/>
    <property type="match status" value="1"/>
</dbReference>
<dbReference type="Pfam" id="PF06299">
    <property type="entry name" value="DUF1045"/>
    <property type="match status" value="1"/>
</dbReference>
<gene>
    <name evidence="1" type="ORF">DC366_03770</name>
</gene>
<dbReference type="OrthoDB" id="4954742at2"/>
<proteinExistence type="predicted"/>
<organism evidence="1 2">
    <name type="scientific">Pelagivirga sediminicola</name>
    <dbReference type="NCBI Taxonomy" id="2170575"/>
    <lineage>
        <taxon>Bacteria</taxon>
        <taxon>Pseudomonadati</taxon>
        <taxon>Pseudomonadota</taxon>
        <taxon>Alphaproteobacteria</taxon>
        <taxon>Rhodobacterales</taxon>
        <taxon>Paracoccaceae</taxon>
        <taxon>Pelagivirga</taxon>
    </lineage>
</organism>
<keyword evidence="2" id="KW-1185">Reference proteome</keyword>
<dbReference type="PIRSF" id="PIRSF033328">
    <property type="entry name" value="Phest_Mll4975"/>
    <property type="match status" value="1"/>
</dbReference>
<name>A0A2T7G950_9RHOB</name>
<dbReference type="Proteomes" id="UP000244446">
    <property type="component" value="Unassembled WGS sequence"/>
</dbReference>
<accession>A0A2T7G950</accession>
<dbReference type="RefSeq" id="WP_108690892.1">
    <property type="nucleotide sequence ID" value="NZ_QCYH01000002.1"/>
</dbReference>
<comment type="caution">
    <text evidence="1">The sequence shown here is derived from an EMBL/GenBank/DDBJ whole genome shotgun (WGS) entry which is preliminary data.</text>
</comment>
<reference evidence="1 2" key="1">
    <citation type="submission" date="2018-04" db="EMBL/GenBank/DDBJ databases">
        <title>Pelagivirga bohaiensis gen. nov., sp. nov., a bacterium isolated from the Bohai Sea.</title>
        <authorList>
            <person name="Ji X."/>
        </authorList>
    </citation>
    <scope>NUCLEOTIDE SEQUENCE [LARGE SCALE GENOMIC DNA]</scope>
    <source>
        <strain evidence="1 2">BH-SD19</strain>
    </source>
</reference>
<protein>
    <submittedName>
        <fullName evidence="1">Phosphonate metabolism protein</fullName>
    </submittedName>
</protein>
<evidence type="ECO:0000313" key="1">
    <source>
        <dbReference type="EMBL" id="PVA10918.1"/>
    </source>
</evidence>
<dbReference type="EMBL" id="QCYH01000002">
    <property type="protein sequence ID" value="PVA10918.1"/>
    <property type="molecule type" value="Genomic_DNA"/>
</dbReference>
<dbReference type="AlphaFoldDB" id="A0A2T7G950"/>
<sequence length="232" mass="25241">MPADAYRRYAIYYTVPPGPLARFGAEWLGWDIEAGCTPSARASVPDLPRPIETLTTGPHRYGFHATIKPPFRLAPGASEAALTDALANFCTARPPVPLHDVELACFGRFVALVARGDAARITALASGAVRQLDTFRAAPSEAEIARHLKPALTARQIAHLHRWGYPHVMDCFRWHMTLTAKLPRREAQQTCAALAPVLAPLLPHPLQVDALSLVGEDADGRFHLVHRAALTG</sequence>